<accession>A0ACD5TRK9</accession>
<organism evidence="1 2">
    <name type="scientific">Avena sativa</name>
    <name type="common">Oat</name>
    <dbReference type="NCBI Taxonomy" id="4498"/>
    <lineage>
        <taxon>Eukaryota</taxon>
        <taxon>Viridiplantae</taxon>
        <taxon>Streptophyta</taxon>
        <taxon>Embryophyta</taxon>
        <taxon>Tracheophyta</taxon>
        <taxon>Spermatophyta</taxon>
        <taxon>Magnoliopsida</taxon>
        <taxon>Liliopsida</taxon>
        <taxon>Poales</taxon>
        <taxon>Poaceae</taxon>
        <taxon>BOP clade</taxon>
        <taxon>Pooideae</taxon>
        <taxon>Poodae</taxon>
        <taxon>Poeae</taxon>
        <taxon>Poeae Chloroplast Group 1 (Aveneae type)</taxon>
        <taxon>Aveninae</taxon>
        <taxon>Avena</taxon>
    </lineage>
</organism>
<evidence type="ECO:0000313" key="2">
    <source>
        <dbReference type="Proteomes" id="UP001732700"/>
    </source>
</evidence>
<dbReference type="EnsemblPlants" id="AVESA.00010b.r2.1CG0113590.1">
    <property type="protein sequence ID" value="AVESA.00010b.r2.1CG0113590.1.CDS.1"/>
    <property type="gene ID" value="AVESA.00010b.r2.1CG0113590"/>
</dbReference>
<protein>
    <submittedName>
        <fullName evidence="1">Uncharacterized protein</fullName>
    </submittedName>
</protein>
<name>A0ACD5TRK9_AVESA</name>
<reference evidence="1" key="2">
    <citation type="submission" date="2025-09" db="UniProtKB">
        <authorList>
            <consortium name="EnsemblPlants"/>
        </authorList>
    </citation>
    <scope>IDENTIFICATION</scope>
</reference>
<sequence>MSGWLQDRMGGGTPAKPDEPSVQDRAIAAKDQAGTFIGEKTQAVTKAATETAGAAKQKAAETAQYVQDRAADAVQYTKGPEKEAAATGNVFQQAGGQVMGAAVGAKDAVMNTLGMGGDAAAEKK</sequence>
<reference evidence="1" key="1">
    <citation type="submission" date="2021-05" db="EMBL/GenBank/DDBJ databases">
        <authorList>
            <person name="Scholz U."/>
            <person name="Mascher M."/>
            <person name="Fiebig A."/>
        </authorList>
    </citation>
    <scope>NUCLEOTIDE SEQUENCE [LARGE SCALE GENOMIC DNA]</scope>
</reference>
<proteinExistence type="predicted"/>
<evidence type="ECO:0000313" key="1">
    <source>
        <dbReference type="EnsemblPlants" id="AVESA.00010b.r2.1CG0113590.1.CDS.1"/>
    </source>
</evidence>
<keyword evidence="2" id="KW-1185">Reference proteome</keyword>
<dbReference type="Proteomes" id="UP001732700">
    <property type="component" value="Chromosome 1C"/>
</dbReference>